<evidence type="ECO:0000256" key="2">
    <source>
        <dbReference type="SAM" id="MobiDB-lite"/>
    </source>
</evidence>
<feature type="region of interest" description="Disordered" evidence="2">
    <location>
        <begin position="224"/>
        <end position="243"/>
    </location>
</feature>
<name>A0A0B7MX84_9FUNG</name>
<accession>A0A0B7MX84</accession>
<evidence type="ECO:0000259" key="3">
    <source>
        <dbReference type="SMART" id="SM00385"/>
    </source>
</evidence>
<sequence length="447" mass="51154">MGTTKKRTTSKRSTSRQAAVSFLSNITLGNEHEEPKDMIASPTTLSYSDQDTGSAHFTRYGTLSIAPSPARSHPLESSDSNSTLEEHPIALTRSFAPVERRRHRRASTSDNLYHRRLSSSDSNTSTSEIVQHKLTREDSQRPIASEKVKRRLEHHASNSEAPASMSFMSVFRYYKGIIRQPKRKADLHYYYRHYPSYFHQHMSSTNGKHRQGISYDHFLSHVSEDEDQEAEDSSHSLALPPPQKLEYDPYYINDDLRPPPQQQTKMLSQSSSAIITRSALANKQKLNDLFRQSHPDIEISLTKIKSIKNHLLDIGKQIDLEISSIAHAFVYFEKLIQKQIVTKQNRKLLAACCLFLATKVNEPKGLDFNTLLEATSTELCVNPKDIRSLEFVVFADLEFNLYVPQREFMPHFDSIVRAWGEYEIQSIEDYLGPVPFYLFTVSQADHS</sequence>
<dbReference type="Pfam" id="PF00134">
    <property type="entry name" value="Cyclin_N"/>
    <property type="match status" value="1"/>
</dbReference>
<dbReference type="PANTHER" id="PTHR22896:SF0">
    <property type="entry name" value="CYCLIN N-TERMINAL DOMAIN-CONTAINING PROTEIN"/>
    <property type="match status" value="1"/>
</dbReference>
<dbReference type="OrthoDB" id="5353095at2759"/>
<feature type="compositionally biased region" description="Basic and acidic residues" evidence="2">
    <location>
        <begin position="130"/>
        <end position="147"/>
    </location>
</feature>
<reference evidence="4 5" key="1">
    <citation type="submission" date="2014-09" db="EMBL/GenBank/DDBJ databases">
        <authorList>
            <person name="Ellenberger Sabrina"/>
        </authorList>
    </citation>
    <scope>NUCLEOTIDE SEQUENCE [LARGE SCALE GENOMIC DNA]</scope>
    <source>
        <strain evidence="4 5">CBS 412.66</strain>
    </source>
</reference>
<protein>
    <recommendedName>
        <fullName evidence="3">Cyclin-like domain-containing protein</fullName>
    </recommendedName>
</protein>
<dbReference type="GO" id="GO:0051726">
    <property type="term" value="P:regulation of cell cycle"/>
    <property type="evidence" value="ECO:0007669"/>
    <property type="project" value="InterPro"/>
</dbReference>
<dbReference type="InterPro" id="IPR006671">
    <property type="entry name" value="Cyclin_N"/>
</dbReference>
<gene>
    <name evidence="4" type="primary">PARPA_00815.1 scaffold 1159</name>
</gene>
<keyword evidence="1" id="KW-0195">Cyclin</keyword>
<dbReference type="InterPro" id="IPR012388">
    <property type="entry name" value="CABLES1/2"/>
</dbReference>
<evidence type="ECO:0000313" key="4">
    <source>
        <dbReference type="EMBL" id="CEP07519.1"/>
    </source>
</evidence>
<dbReference type="Proteomes" id="UP000054107">
    <property type="component" value="Unassembled WGS sequence"/>
</dbReference>
<dbReference type="CDD" id="cd20556">
    <property type="entry name" value="CYCLIN_CABLES"/>
    <property type="match status" value="1"/>
</dbReference>
<proteinExistence type="inferred from homology"/>
<keyword evidence="5" id="KW-1185">Reference proteome</keyword>
<dbReference type="STRING" id="35722.A0A0B7MX84"/>
<dbReference type="SMART" id="SM00385">
    <property type="entry name" value="CYCLIN"/>
    <property type="match status" value="1"/>
</dbReference>
<comment type="similarity">
    <text evidence="1">Belongs to the cyclin family.</text>
</comment>
<organism evidence="4 5">
    <name type="scientific">Parasitella parasitica</name>
    <dbReference type="NCBI Taxonomy" id="35722"/>
    <lineage>
        <taxon>Eukaryota</taxon>
        <taxon>Fungi</taxon>
        <taxon>Fungi incertae sedis</taxon>
        <taxon>Mucoromycota</taxon>
        <taxon>Mucoromycotina</taxon>
        <taxon>Mucoromycetes</taxon>
        <taxon>Mucorales</taxon>
        <taxon>Mucorineae</taxon>
        <taxon>Mucoraceae</taxon>
        <taxon>Parasitella</taxon>
    </lineage>
</organism>
<feature type="region of interest" description="Disordered" evidence="2">
    <location>
        <begin position="24"/>
        <end position="52"/>
    </location>
</feature>
<dbReference type="EMBL" id="LN719301">
    <property type="protein sequence ID" value="CEP07519.1"/>
    <property type="molecule type" value="Genomic_DNA"/>
</dbReference>
<dbReference type="InterPro" id="IPR036915">
    <property type="entry name" value="Cyclin-like_sf"/>
</dbReference>
<feature type="region of interest" description="Disordered" evidence="2">
    <location>
        <begin position="64"/>
        <end position="159"/>
    </location>
</feature>
<dbReference type="Gene3D" id="1.10.472.10">
    <property type="entry name" value="Cyclin-like"/>
    <property type="match status" value="1"/>
</dbReference>
<evidence type="ECO:0000256" key="1">
    <source>
        <dbReference type="RuleBase" id="RU000383"/>
    </source>
</evidence>
<feature type="compositionally biased region" description="Polar residues" evidence="2">
    <location>
        <begin position="41"/>
        <end position="52"/>
    </location>
</feature>
<feature type="domain" description="Cyclin-like" evidence="3">
    <location>
        <begin position="309"/>
        <end position="395"/>
    </location>
</feature>
<dbReference type="PANTHER" id="PTHR22896">
    <property type="entry name" value="CDK5 AND ABL1 ENZYME SUBSTRATE 1"/>
    <property type="match status" value="1"/>
</dbReference>
<evidence type="ECO:0000313" key="5">
    <source>
        <dbReference type="Proteomes" id="UP000054107"/>
    </source>
</evidence>
<dbReference type="InterPro" id="IPR013763">
    <property type="entry name" value="Cyclin-like_dom"/>
</dbReference>
<dbReference type="AlphaFoldDB" id="A0A0B7MX84"/>
<dbReference type="SUPFAM" id="SSF47954">
    <property type="entry name" value="Cyclin-like"/>
    <property type="match status" value="1"/>
</dbReference>